<feature type="domain" description="Nephrocystin 3-like N-terminal" evidence="2">
    <location>
        <begin position="195"/>
        <end position="357"/>
    </location>
</feature>
<dbReference type="EMBL" id="NKCL01000268">
    <property type="protein sequence ID" value="RSL77024.1"/>
    <property type="molecule type" value="Genomic_DNA"/>
</dbReference>
<dbReference type="Gene3D" id="3.40.50.300">
    <property type="entry name" value="P-loop containing nucleotide triphosphate hydrolases"/>
    <property type="match status" value="1"/>
</dbReference>
<comment type="caution">
    <text evidence="3">The sequence shown here is derived from an EMBL/GenBank/DDBJ whole genome shotgun (WGS) entry which is preliminary data.</text>
</comment>
<protein>
    <recommendedName>
        <fullName evidence="2">Nephrocystin 3-like N-terminal domain-containing protein</fullName>
    </recommendedName>
</protein>
<name>A0A428RHM6_9HYPO</name>
<dbReference type="Pfam" id="PF24883">
    <property type="entry name" value="NPHP3_N"/>
    <property type="match status" value="1"/>
</dbReference>
<sequence length="763" mass="86605">MEALGAVASIIAVVQLTGTIINLCKKYLTSVADFKHDLNCIIIEVSTLRSILELVQAAVEGEGDKSPILDALKAPVSGCRNALANLTALLRSTQREIPDEQIRVRDKASKILRRMEWPFKGDRAKAMLADLSQHKNAIAMILAADSSWGVRVLRLNVKELVDDLQDTKRSELLSRLVSTSPAGIHVEASDRHNDQTCLWLLEWQAWKQWQTPRGPRCIWIHGIPGAGKTVLASFLILNVQAFCQRPENPATGWSYYYCSHINNQDETYSFLRWILSQLCRQAQFVPPQLLKHDLMGNPLTMTVLLEALEVVCKNFRQIFIVIDAVEESRNAHLLAMLLRRLVTDPRFSNLHVAITSRQDVEISRSIDDVSYSICMSSIEVISRDIQRYIQDRLSNDPKFRRWPSSLTHEIQMALESDAKGMFRWAACQLDVLRLLNTENSVRRAIKTLPKTLEETYERVLLAVPSDSRDSVVHAFAYLTTPLDLPPGCRMSGCLRSVLMILNDKKDDEESFDNFLCPDALEELCTCLIHVAKSWDKWTGEVLFTYSYAHFTVREYLFSEGIRKGPAASFRLTQSRTEKLMIKAVMKCLIHLDTAPSIHFDWRSFCITNGMGLLSRFQSSITEDEELFRLSCRLFSPERIVLPWYKALFGTTTQCHSRIWGPDGPTNSTTISWLGLSPGQEITRHEMSLHTISNMLGFGFHQVINAYMDKCDENDITELLSTELSTRDGKIGLLELSVGAGNHDLAKRVQRLLDYRPRKLLTDS</sequence>
<gene>
    <name evidence="3" type="ORF">CEP51_009445</name>
</gene>
<evidence type="ECO:0000313" key="3">
    <source>
        <dbReference type="EMBL" id="RSL77024.1"/>
    </source>
</evidence>
<organism evidence="3 4">
    <name type="scientific">Fusarium floridanum</name>
    <dbReference type="NCBI Taxonomy" id="1325733"/>
    <lineage>
        <taxon>Eukaryota</taxon>
        <taxon>Fungi</taxon>
        <taxon>Dikarya</taxon>
        <taxon>Ascomycota</taxon>
        <taxon>Pezizomycotina</taxon>
        <taxon>Sordariomycetes</taxon>
        <taxon>Hypocreomycetidae</taxon>
        <taxon>Hypocreales</taxon>
        <taxon>Nectriaceae</taxon>
        <taxon>Fusarium</taxon>
        <taxon>Fusarium solani species complex</taxon>
    </lineage>
</organism>
<dbReference type="PANTHER" id="PTHR10039">
    <property type="entry name" value="AMELOGENIN"/>
    <property type="match status" value="1"/>
</dbReference>
<dbReference type="AlphaFoldDB" id="A0A428RHM6"/>
<dbReference type="PANTHER" id="PTHR10039:SF16">
    <property type="entry name" value="GPI INOSITOL-DEACYLASE"/>
    <property type="match status" value="1"/>
</dbReference>
<dbReference type="SUPFAM" id="SSF52540">
    <property type="entry name" value="P-loop containing nucleoside triphosphate hydrolases"/>
    <property type="match status" value="1"/>
</dbReference>
<proteinExistence type="predicted"/>
<dbReference type="InterPro" id="IPR056884">
    <property type="entry name" value="NPHP3-like_N"/>
</dbReference>
<dbReference type="Proteomes" id="UP000287972">
    <property type="component" value="Unassembled WGS sequence"/>
</dbReference>
<evidence type="ECO:0000313" key="4">
    <source>
        <dbReference type="Proteomes" id="UP000287972"/>
    </source>
</evidence>
<evidence type="ECO:0000256" key="1">
    <source>
        <dbReference type="ARBA" id="ARBA00022737"/>
    </source>
</evidence>
<reference evidence="3 4" key="1">
    <citation type="submission" date="2017-06" db="EMBL/GenBank/DDBJ databases">
        <title>Comparative genomic analysis of Ambrosia Fusariam Clade fungi.</title>
        <authorList>
            <person name="Stajich J.E."/>
            <person name="Carrillo J."/>
            <person name="Kijimoto T."/>
            <person name="Eskalen A."/>
            <person name="O'Donnell K."/>
            <person name="Kasson M."/>
        </authorList>
    </citation>
    <scope>NUCLEOTIDE SEQUENCE [LARGE SCALE GENOMIC DNA]</scope>
    <source>
        <strain evidence="3 4">NRRL62606</strain>
    </source>
</reference>
<keyword evidence="4" id="KW-1185">Reference proteome</keyword>
<keyword evidence="1" id="KW-0677">Repeat</keyword>
<accession>A0A428RHM6</accession>
<evidence type="ECO:0000259" key="2">
    <source>
        <dbReference type="Pfam" id="PF24883"/>
    </source>
</evidence>
<dbReference type="InterPro" id="IPR027417">
    <property type="entry name" value="P-loop_NTPase"/>
</dbReference>